<name>A0AAW1QLP4_9CHLO</name>
<feature type="domain" description="Exostosin GT47" evidence="5">
    <location>
        <begin position="39"/>
        <end position="377"/>
    </location>
</feature>
<dbReference type="AlphaFoldDB" id="A0AAW1QLP4"/>
<organism evidence="6 7">
    <name type="scientific">Apatococcus lobatus</name>
    <dbReference type="NCBI Taxonomy" id="904363"/>
    <lineage>
        <taxon>Eukaryota</taxon>
        <taxon>Viridiplantae</taxon>
        <taxon>Chlorophyta</taxon>
        <taxon>core chlorophytes</taxon>
        <taxon>Trebouxiophyceae</taxon>
        <taxon>Chlorellales</taxon>
        <taxon>Chlorellaceae</taxon>
        <taxon>Apatococcus</taxon>
    </lineage>
</organism>
<comment type="caution">
    <text evidence="6">The sequence shown here is derived from an EMBL/GenBank/DDBJ whole genome shotgun (WGS) entry which is preliminary data.</text>
</comment>
<dbReference type="Proteomes" id="UP001438707">
    <property type="component" value="Unassembled WGS sequence"/>
</dbReference>
<dbReference type="InterPro" id="IPR004263">
    <property type="entry name" value="Exostosin"/>
</dbReference>
<sequence>MSPVTGFIRSANTGATGGLGAPTGTAPQADRQSRGLSSSRPSIFVADVGPNYNIHLVHELAVFKPDDPGNITTVLSNPLGELLDFANPEGLWQHYYYALEVYVHQQLLRSPLRVHTHDQADIIFLPIYLGVAQKLAVQYQHKETILLLEGFWDVYRQSSAFQSSKPHWIALADIELLYKAGCGGWGIDMLCAKEKQLPAALIISSPEIFLGANPKQPLDFTRAFKGSASSATTVAVPYFGHVHLSRGSMRLQQSFNATEVTTAKRYLAMQSFNDKTAFRMQLRDECLASNSWQSDCQHIGPSSESRTSFAYNGIQQASGESWFCIQPSGDTPTRAATFDCLMAGAIPVFFDPLIIELLPFGDKIPWRDIVVVEPEYNRAETTLEALTKIPLDARLKRLRLLHNAQTILQYSINPDHRQIQFRTRHEQTPQDDAFTSSLKAVLQNICSRHLLNLSRCK</sequence>
<dbReference type="GO" id="GO:0016757">
    <property type="term" value="F:glycosyltransferase activity"/>
    <property type="evidence" value="ECO:0007669"/>
    <property type="project" value="InterPro"/>
</dbReference>
<dbReference type="Pfam" id="PF03016">
    <property type="entry name" value="Exostosin_GT47"/>
    <property type="match status" value="1"/>
</dbReference>
<dbReference type="InterPro" id="IPR040911">
    <property type="entry name" value="Exostosin_GT47"/>
</dbReference>
<gene>
    <name evidence="6" type="ORF">WJX74_006996</name>
</gene>
<dbReference type="EMBL" id="JALJOS010000032">
    <property type="protein sequence ID" value="KAK9822431.1"/>
    <property type="molecule type" value="Genomic_DNA"/>
</dbReference>
<accession>A0AAW1QLP4</accession>
<proteinExistence type="inferred from homology"/>
<evidence type="ECO:0000256" key="3">
    <source>
        <dbReference type="ARBA" id="ARBA00023034"/>
    </source>
</evidence>
<dbReference type="PANTHER" id="PTHR11062:SF281">
    <property type="entry name" value="EXOSTOSIN-LIKE 2"/>
    <property type="match status" value="1"/>
</dbReference>
<evidence type="ECO:0000256" key="1">
    <source>
        <dbReference type="ARBA" id="ARBA00004323"/>
    </source>
</evidence>
<comment type="similarity">
    <text evidence="2">Belongs to the glycosyltransferase 47 family.</text>
</comment>
<evidence type="ECO:0000313" key="6">
    <source>
        <dbReference type="EMBL" id="KAK9822431.1"/>
    </source>
</evidence>
<evidence type="ECO:0000256" key="2">
    <source>
        <dbReference type="ARBA" id="ARBA00010271"/>
    </source>
</evidence>
<protein>
    <recommendedName>
        <fullName evidence="5">Exostosin GT47 domain-containing protein</fullName>
    </recommendedName>
</protein>
<dbReference type="GO" id="GO:0000139">
    <property type="term" value="C:Golgi membrane"/>
    <property type="evidence" value="ECO:0007669"/>
    <property type="project" value="UniProtKB-SubCell"/>
</dbReference>
<evidence type="ECO:0000313" key="7">
    <source>
        <dbReference type="Proteomes" id="UP001438707"/>
    </source>
</evidence>
<evidence type="ECO:0000256" key="4">
    <source>
        <dbReference type="SAM" id="MobiDB-lite"/>
    </source>
</evidence>
<reference evidence="6 7" key="1">
    <citation type="journal article" date="2024" name="Nat. Commun.">
        <title>Phylogenomics reveals the evolutionary origins of lichenization in chlorophyte algae.</title>
        <authorList>
            <person name="Puginier C."/>
            <person name="Libourel C."/>
            <person name="Otte J."/>
            <person name="Skaloud P."/>
            <person name="Haon M."/>
            <person name="Grisel S."/>
            <person name="Petersen M."/>
            <person name="Berrin J.G."/>
            <person name="Delaux P.M."/>
            <person name="Dal Grande F."/>
            <person name="Keller J."/>
        </authorList>
    </citation>
    <scope>NUCLEOTIDE SEQUENCE [LARGE SCALE GENOMIC DNA]</scope>
    <source>
        <strain evidence="6 7">SAG 2145</strain>
    </source>
</reference>
<comment type="subcellular location">
    <subcellularLocation>
        <location evidence="1">Golgi apparatus membrane</location>
        <topology evidence="1">Single-pass type II membrane protein</topology>
    </subcellularLocation>
</comment>
<keyword evidence="3" id="KW-0333">Golgi apparatus</keyword>
<keyword evidence="7" id="KW-1185">Reference proteome</keyword>
<dbReference type="PANTHER" id="PTHR11062">
    <property type="entry name" value="EXOSTOSIN HEPARAN SULFATE GLYCOSYLTRANSFERASE -RELATED"/>
    <property type="match status" value="1"/>
</dbReference>
<evidence type="ECO:0000259" key="5">
    <source>
        <dbReference type="Pfam" id="PF03016"/>
    </source>
</evidence>
<feature type="region of interest" description="Disordered" evidence="4">
    <location>
        <begin position="10"/>
        <end position="36"/>
    </location>
</feature>